<dbReference type="PROSITE" id="PS50885">
    <property type="entry name" value="HAMP"/>
    <property type="match status" value="1"/>
</dbReference>
<feature type="domain" description="EAL" evidence="2">
    <location>
        <begin position="453"/>
        <end position="706"/>
    </location>
</feature>
<dbReference type="InterPro" id="IPR029151">
    <property type="entry name" value="Sensor-like_sf"/>
</dbReference>
<dbReference type="SMART" id="SM00267">
    <property type="entry name" value="GGDEF"/>
    <property type="match status" value="1"/>
</dbReference>
<dbReference type="PROSITE" id="PS50883">
    <property type="entry name" value="EAL"/>
    <property type="match status" value="1"/>
</dbReference>
<dbReference type="InterPro" id="IPR043128">
    <property type="entry name" value="Rev_trsase/Diguanyl_cyclase"/>
</dbReference>
<keyword evidence="1" id="KW-0812">Transmembrane</keyword>
<feature type="domain" description="HAMP" evidence="3">
    <location>
        <begin position="218"/>
        <end position="271"/>
    </location>
</feature>
<evidence type="ECO:0000259" key="2">
    <source>
        <dbReference type="PROSITE" id="PS50883"/>
    </source>
</evidence>
<dbReference type="InterPro" id="IPR052155">
    <property type="entry name" value="Biofilm_reg_signaling"/>
</dbReference>
<dbReference type="SMART" id="SM00304">
    <property type="entry name" value="HAMP"/>
    <property type="match status" value="1"/>
</dbReference>
<sequence>MRPLVSGLQAKFAIAMAIMMVVVLSLLATLLHRQSTMQAEVAELGRQAMHGMVEENLQRQGEAAVEQLAEMLANPLYYFDLEEIGSVLRSAQKAPDVSYALVYDAQGRIIHDGTDEIASYGRQMSDPLAYEAINGDKLTTQWSADVVDVSEPIMVGEQRLGGVRVGYSIASVRAHETSALAAAKQRLDALGQRHLLLVGALLAALMATCVVVVVLMQRTLVRPIRDLAAAARAIEAGNYESGRMVSHRRDELGELMRGFSTMSESIARHDRDVRRMAYTDSLTGLTNRLAFRESLDHRLMMVRGAGRHLALLFADIDDFKRVNDTLGHEAGDEVLLQFANRINESVQLLGGDDALLARFGGDEFVILIQDGDVRARATQLAENLVAELSRPLLIQDRQVFLGTSIGITLFPEDAAGASALMKNGDIAMYQAKVAGKNCYRFYSRAMDQAVERRVRMEQELRGAWERGELSLVYQPVVRLSDGKLVGAEALLRWQHPELGMVAPSVFIDVAEQSGLIEVIGPRVLRAACAAAARWGFEDDTLEKPFISVNVSPRQLRSGDLPETVAECLRETGLAPGRLHLELTETAVISDEAHASALLSTLHRAGVKVWLDDFGTGFSGLSHLRRVPVDGVKIDRSFIADMLRDPDDLALTTAIIAMAHSLGITVVAEGVEQEGQLDLLRERGCDLAQGYWLGYPVSAHELNQMAS</sequence>
<evidence type="ECO:0000259" key="4">
    <source>
        <dbReference type="PROSITE" id="PS50887"/>
    </source>
</evidence>
<dbReference type="SUPFAM" id="SSF141868">
    <property type="entry name" value="EAL domain-like"/>
    <property type="match status" value="1"/>
</dbReference>
<feature type="transmembrane region" description="Helical" evidence="1">
    <location>
        <begin position="195"/>
        <end position="216"/>
    </location>
</feature>
<dbReference type="PATRIC" id="fig|344882.3.peg.702"/>
<dbReference type="SUPFAM" id="SSF55073">
    <property type="entry name" value="Nucleotide cyclase"/>
    <property type="match status" value="1"/>
</dbReference>
<dbReference type="PANTHER" id="PTHR44757">
    <property type="entry name" value="DIGUANYLATE CYCLASE DGCP"/>
    <property type="match status" value="1"/>
</dbReference>
<feature type="domain" description="GGDEF" evidence="4">
    <location>
        <begin position="307"/>
        <end position="444"/>
    </location>
</feature>
<dbReference type="Gene3D" id="3.20.20.450">
    <property type="entry name" value="EAL domain"/>
    <property type="match status" value="1"/>
</dbReference>
<dbReference type="SUPFAM" id="SSF103190">
    <property type="entry name" value="Sensory domain-like"/>
    <property type="match status" value="1"/>
</dbReference>
<dbReference type="Pfam" id="PF00672">
    <property type="entry name" value="HAMP"/>
    <property type="match status" value="1"/>
</dbReference>
<dbReference type="GO" id="GO:0007165">
    <property type="term" value="P:signal transduction"/>
    <property type="evidence" value="ECO:0007669"/>
    <property type="project" value="InterPro"/>
</dbReference>
<evidence type="ECO:0000313" key="6">
    <source>
        <dbReference type="Proteomes" id="UP000052052"/>
    </source>
</evidence>
<gene>
    <name evidence="5" type="ORF">ABB29_11680</name>
</gene>
<keyword evidence="1" id="KW-0472">Membrane</keyword>
<evidence type="ECO:0000313" key="5">
    <source>
        <dbReference type="EMBL" id="KRG69079.1"/>
    </source>
</evidence>
<dbReference type="InterPro" id="IPR003660">
    <property type="entry name" value="HAMP_dom"/>
</dbReference>
<dbReference type="SMART" id="SM00052">
    <property type="entry name" value="EAL"/>
    <property type="match status" value="1"/>
</dbReference>
<dbReference type="InterPro" id="IPR029787">
    <property type="entry name" value="Nucleotide_cyclase"/>
</dbReference>
<dbReference type="Gene3D" id="3.30.70.270">
    <property type="match status" value="1"/>
</dbReference>
<dbReference type="GO" id="GO:0016020">
    <property type="term" value="C:membrane"/>
    <property type="evidence" value="ECO:0007669"/>
    <property type="project" value="InterPro"/>
</dbReference>
<keyword evidence="6" id="KW-1185">Reference proteome</keyword>
<dbReference type="CDD" id="cd06225">
    <property type="entry name" value="HAMP"/>
    <property type="match status" value="1"/>
</dbReference>
<dbReference type="Gene3D" id="6.10.340.10">
    <property type="match status" value="1"/>
</dbReference>
<dbReference type="OrthoDB" id="9804951at2"/>
<reference evidence="5 6" key="1">
    <citation type="submission" date="2015-05" db="EMBL/GenBank/DDBJ databases">
        <title>Genome sequencing and analysis of members of genus Stenotrophomonas.</title>
        <authorList>
            <person name="Patil P.P."/>
            <person name="Midha S."/>
            <person name="Patil P.B."/>
        </authorList>
    </citation>
    <scope>NUCLEOTIDE SEQUENCE [LARGE SCALE GENOMIC DNA]</scope>
    <source>
        <strain evidence="5 6">DSM 21858</strain>
    </source>
</reference>
<dbReference type="PANTHER" id="PTHR44757:SF2">
    <property type="entry name" value="BIOFILM ARCHITECTURE MAINTENANCE PROTEIN MBAA"/>
    <property type="match status" value="1"/>
</dbReference>
<evidence type="ECO:0000259" key="3">
    <source>
        <dbReference type="PROSITE" id="PS50885"/>
    </source>
</evidence>
<dbReference type="EMBL" id="LDJL01000011">
    <property type="protein sequence ID" value="KRG69079.1"/>
    <property type="molecule type" value="Genomic_DNA"/>
</dbReference>
<dbReference type="Proteomes" id="UP000052052">
    <property type="component" value="Unassembled WGS sequence"/>
</dbReference>
<name>A0A0R0CSM4_9GAMM</name>
<dbReference type="RefSeq" id="WP_057659181.1">
    <property type="nucleotide sequence ID" value="NZ_LDJL01000011.1"/>
</dbReference>
<comment type="caution">
    <text evidence="5">The sequence shown here is derived from an EMBL/GenBank/DDBJ whole genome shotgun (WGS) entry which is preliminary data.</text>
</comment>
<dbReference type="InterPro" id="IPR001633">
    <property type="entry name" value="EAL_dom"/>
</dbReference>
<dbReference type="CDD" id="cd01949">
    <property type="entry name" value="GGDEF"/>
    <property type="match status" value="1"/>
</dbReference>
<dbReference type="AlphaFoldDB" id="A0A0R0CSM4"/>
<dbReference type="NCBIfam" id="TIGR00254">
    <property type="entry name" value="GGDEF"/>
    <property type="match status" value="1"/>
</dbReference>
<organism evidence="5 6">
    <name type="scientific">Pseudoxanthomonas dokdonensis</name>
    <dbReference type="NCBI Taxonomy" id="344882"/>
    <lineage>
        <taxon>Bacteria</taxon>
        <taxon>Pseudomonadati</taxon>
        <taxon>Pseudomonadota</taxon>
        <taxon>Gammaproteobacteria</taxon>
        <taxon>Lysobacterales</taxon>
        <taxon>Lysobacteraceae</taxon>
        <taxon>Pseudoxanthomonas</taxon>
    </lineage>
</organism>
<dbReference type="STRING" id="344882.ABB29_11680"/>
<accession>A0A0R0CSM4</accession>
<dbReference type="SUPFAM" id="SSF158472">
    <property type="entry name" value="HAMP domain-like"/>
    <property type="match status" value="1"/>
</dbReference>
<dbReference type="Pfam" id="PF00563">
    <property type="entry name" value="EAL"/>
    <property type="match status" value="1"/>
</dbReference>
<protein>
    <submittedName>
        <fullName evidence="5">DeoR faimly transcriptional regulator</fullName>
    </submittedName>
</protein>
<proteinExistence type="predicted"/>
<dbReference type="PROSITE" id="PS50887">
    <property type="entry name" value="GGDEF"/>
    <property type="match status" value="1"/>
</dbReference>
<dbReference type="InterPro" id="IPR000160">
    <property type="entry name" value="GGDEF_dom"/>
</dbReference>
<dbReference type="Pfam" id="PF00990">
    <property type="entry name" value="GGDEF"/>
    <property type="match status" value="1"/>
</dbReference>
<keyword evidence="1" id="KW-1133">Transmembrane helix</keyword>
<dbReference type="InterPro" id="IPR035919">
    <property type="entry name" value="EAL_sf"/>
</dbReference>
<dbReference type="CDD" id="cd01948">
    <property type="entry name" value="EAL"/>
    <property type="match status" value="1"/>
</dbReference>
<evidence type="ECO:0000256" key="1">
    <source>
        <dbReference type="SAM" id="Phobius"/>
    </source>
</evidence>
<feature type="transmembrane region" description="Helical" evidence="1">
    <location>
        <begin position="12"/>
        <end position="31"/>
    </location>
</feature>